<keyword evidence="4" id="KW-0804">Transcription</keyword>
<evidence type="ECO:0000256" key="4">
    <source>
        <dbReference type="ARBA" id="ARBA00023163"/>
    </source>
</evidence>
<dbReference type="InterPro" id="IPR036388">
    <property type="entry name" value="WH-like_DNA-bd_sf"/>
</dbReference>
<comment type="caution">
    <text evidence="7">The sequence shown here is derived from an EMBL/GenBank/DDBJ whole genome shotgun (WGS) entry which is preliminary data.</text>
</comment>
<protein>
    <submittedName>
        <fullName evidence="7">LysR family transcriptional regulator</fullName>
    </submittedName>
</protein>
<gene>
    <name evidence="7" type="ORF">GCM10009665_36620</name>
</gene>
<dbReference type="SUPFAM" id="SSF46785">
    <property type="entry name" value="Winged helix' DNA-binding domain"/>
    <property type="match status" value="1"/>
</dbReference>
<evidence type="ECO:0000313" key="7">
    <source>
        <dbReference type="EMBL" id="GAA1242514.1"/>
    </source>
</evidence>
<evidence type="ECO:0000256" key="5">
    <source>
        <dbReference type="SAM" id="MobiDB-lite"/>
    </source>
</evidence>
<accession>A0ABN1WAW9</accession>
<sequence length="369" mass="38653">MLDVRRLRLLRELAHRGTIAAVAEALSFSPSAVSQQLGALEREAGVALLERTGRRVALTPAARRLVTHAEAVLAHLELAAAELADARRGLAGPLRIGTFPSAARVVIPPALVELAALHPDLEPMVAEVDPAGVADLLRSGELDVALVHDYDFVPAPPQPGVRSEPLFTEPMYLARPSDEPHRAGEPADPTDPTDPDAPPAPPDSPELTKSAAPAPDAGSGPPLGALARWHAEPWIVAVPGTLCHAMAVRACQAAGFAPRIRHRVDDFATVLALVAAGQGVALVPELGTLDPPPGVLLERVAMSRRTAVACREGAGAHPAVAAFAAAVRTALPARLRPPRESRRAIRAGRPLCCSRNDQSPALPSPHPRV</sequence>
<proteinExistence type="inferred from homology"/>
<evidence type="ECO:0000313" key="8">
    <source>
        <dbReference type="Proteomes" id="UP001500037"/>
    </source>
</evidence>
<organism evidence="7 8">
    <name type="scientific">Kitasatospora nipponensis</name>
    <dbReference type="NCBI Taxonomy" id="258049"/>
    <lineage>
        <taxon>Bacteria</taxon>
        <taxon>Bacillati</taxon>
        <taxon>Actinomycetota</taxon>
        <taxon>Actinomycetes</taxon>
        <taxon>Kitasatosporales</taxon>
        <taxon>Streptomycetaceae</taxon>
        <taxon>Kitasatospora</taxon>
    </lineage>
</organism>
<keyword evidence="8" id="KW-1185">Reference proteome</keyword>
<dbReference type="PANTHER" id="PTHR30346:SF29">
    <property type="entry name" value="LYSR SUBSTRATE-BINDING"/>
    <property type="match status" value="1"/>
</dbReference>
<comment type="similarity">
    <text evidence="1">Belongs to the LysR transcriptional regulatory family.</text>
</comment>
<keyword evidence="3" id="KW-0238">DNA-binding</keyword>
<dbReference type="Pfam" id="PF00126">
    <property type="entry name" value="HTH_1"/>
    <property type="match status" value="1"/>
</dbReference>
<feature type="region of interest" description="Disordered" evidence="5">
    <location>
        <begin position="174"/>
        <end position="223"/>
    </location>
</feature>
<dbReference type="PANTHER" id="PTHR30346">
    <property type="entry name" value="TRANSCRIPTIONAL DUAL REGULATOR HCAR-RELATED"/>
    <property type="match status" value="1"/>
</dbReference>
<evidence type="ECO:0000256" key="2">
    <source>
        <dbReference type="ARBA" id="ARBA00023015"/>
    </source>
</evidence>
<feature type="compositionally biased region" description="Pro residues" evidence="5">
    <location>
        <begin position="195"/>
        <end position="204"/>
    </location>
</feature>
<dbReference type="Gene3D" id="1.10.10.10">
    <property type="entry name" value="Winged helix-like DNA-binding domain superfamily/Winged helix DNA-binding domain"/>
    <property type="match status" value="1"/>
</dbReference>
<keyword evidence="2" id="KW-0805">Transcription regulation</keyword>
<feature type="domain" description="HTH lysR-type" evidence="6">
    <location>
        <begin position="2"/>
        <end position="59"/>
    </location>
</feature>
<dbReference type="RefSeq" id="WP_344442780.1">
    <property type="nucleotide sequence ID" value="NZ_BAAALF010000060.1"/>
</dbReference>
<evidence type="ECO:0000256" key="3">
    <source>
        <dbReference type="ARBA" id="ARBA00023125"/>
    </source>
</evidence>
<dbReference type="EMBL" id="BAAALF010000060">
    <property type="protein sequence ID" value="GAA1242514.1"/>
    <property type="molecule type" value="Genomic_DNA"/>
</dbReference>
<dbReference type="InterPro" id="IPR005119">
    <property type="entry name" value="LysR_subst-bd"/>
</dbReference>
<feature type="region of interest" description="Disordered" evidence="5">
    <location>
        <begin position="337"/>
        <end position="369"/>
    </location>
</feature>
<dbReference type="Gene3D" id="3.40.190.10">
    <property type="entry name" value="Periplasmic binding protein-like II"/>
    <property type="match status" value="3"/>
</dbReference>
<dbReference type="PROSITE" id="PS50931">
    <property type="entry name" value="HTH_LYSR"/>
    <property type="match status" value="1"/>
</dbReference>
<evidence type="ECO:0000256" key="1">
    <source>
        <dbReference type="ARBA" id="ARBA00009437"/>
    </source>
</evidence>
<dbReference type="Pfam" id="PF03466">
    <property type="entry name" value="LysR_substrate"/>
    <property type="match status" value="2"/>
</dbReference>
<dbReference type="SUPFAM" id="SSF53850">
    <property type="entry name" value="Periplasmic binding protein-like II"/>
    <property type="match status" value="1"/>
</dbReference>
<dbReference type="InterPro" id="IPR000847">
    <property type="entry name" value="LysR_HTH_N"/>
</dbReference>
<dbReference type="Proteomes" id="UP001500037">
    <property type="component" value="Unassembled WGS sequence"/>
</dbReference>
<dbReference type="CDD" id="cd08423">
    <property type="entry name" value="PBP2_LTTR_like_6"/>
    <property type="match status" value="1"/>
</dbReference>
<feature type="compositionally biased region" description="Basic and acidic residues" evidence="5">
    <location>
        <begin position="176"/>
        <end position="185"/>
    </location>
</feature>
<reference evidence="7 8" key="1">
    <citation type="journal article" date="2019" name="Int. J. Syst. Evol. Microbiol.">
        <title>The Global Catalogue of Microorganisms (GCM) 10K type strain sequencing project: providing services to taxonomists for standard genome sequencing and annotation.</title>
        <authorList>
            <consortium name="The Broad Institute Genomics Platform"/>
            <consortium name="The Broad Institute Genome Sequencing Center for Infectious Disease"/>
            <person name="Wu L."/>
            <person name="Ma J."/>
        </authorList>
    </citation>
    <scope>NUCLEOTIDE SEQUENCE [LARGE SCALE GENOMIC DNA]</scope>
    <source>
        <strain evidence="7 8">JCM 13004</strain>
    </source>
</reference>
<feature type="compositionally biased region" description="Low complexity" evidence="5">
    <location>
        <begin position="210"/>
        <end position="223"/>
    </location>
</feature>
<dbReference type="InterPro" id="IPR036390">
    <property type="entry name" value="WH_DNA-bd_sf"/>
</dbReference>
<evidence type="ECO:0000259" key="6">
    <source>
        <dbReference type="PROSITE" id="PS50931"/>
    </source>
</evidence>
<name>A0ABN1WAW9_9ACTN</name>